<evidence type="ECO:0000259" key="4">
    <source>
        <dbReference type="Pfam" id="PF00251"/>
    </source>
</evidence>
<evidence type="ECO:0000313" key="6">
    <source>
        <dbReference type="EMBL" id="URZ10017.1"/>
    </source>
</evidence>
<dbReference type="EMBL" id="CP096983">
    <property type="protein sequence ID" value="URZ10017.1"/>
    <property type="molecule type" value="Genomic_DNA"/>
</dbReference>
<sequence length="965" mass="106224">MKSKRLIALTLSISIFFVLGNGTITKANATSSSTTTYRTEELRPQYHYTPDNGWMNDPNGMVYYHGQYHLFYQYNPQSTVWGPMHWGHAVSKDLVNWKQEPIALAPDKNGDIFSGSVVVDWNNRSGLFNNTPDHTGLVAFFTNNGATQCESMAYSTDEGKTWTEYGNNPVIPQPANTPDFRDPKVSWDNVHNKWVMTVAAGNKIQFYSSSNLKEWAYTGEFGAEGEASHAGVWECPDLYQMPVSGENGKSKWVLSINMGASATIDSPPAKGSGMMYVVGDFDGNKFVADPKYIANNNVGNNDSISGYYLLPGDTIKVYHSRTGGNELGEATVPAGKSSVNIQLNKKLSSGDGRVWISLVRNGVPGSRQEIHYLGEDTETNSNTQAASGKDILNPGFETGNLSGWTATGNEWTNKNVTDNTTWWGGVFNQSGKYHCWGFADPAIGGSGDAGTGILESSQFTLGGSGEINFLVGGGDDMKNLYVTLETADGKELNQFKASGTNSESYRRVVWDASAYIGQKLRIKVVDKSTGGWGHINVDDFHVYNTKNHVQSSTDLYPINWVDYGPDFYAGVTWNDTTLQDDVSRFKYGNHVPDGRRILLGWMSNWEYAGNTPTSTWRGSDSIPREEKLVDTSDGYKILQQPVENLKSLRKAPAKILTNTKVQSGSNLLSGISEDSYEITSKFNVNSTTAKEFGFKVRESDKQETTIGYNLETSTLFLDRSKSDSFNYPEYMPLKQQAPLKPDSNGNVEIQIFVDKGSVEVFGNNGLVSITDQIFSSDSSKGMELYSTGGGTHLDSLVVYPLKSAKFTPYIKPLAYNPNTVPRNILNGNFESGKLNGWTQTSGGVNTFTVSSDESTCDPNDKYFLSSGKNGNTNTGVLQSNYFKLSGNGQISLSVAGGNASDREYVALCDGATDRELFEATGNNNEIFQKVQWDASKYLGKVLYMKVVDYNWDNWGHINVRNIKIN</sequence>
<evidence type="ECO:0000256" key="2">
    <source>
        <dbReference type="ARBA" id="ARBA00022801"/>
    </source>
</evidence>
<dbReference type="RefSeq" id="WP_077833126.1">
    <property type="nucleotide sequence ID" value="NZ_CP096983.1"/>
</dbReference>
<dbReference type="InterPro" id="IPR001362">
    <property type="entry name" value="Glyco_hydro_32"/>
</dbReference>
<dbReference type="SUPFAM" id="SSF75005">
    <property type="entry name" value="Arabinanase/levansucrase/invertase"/>
    <property type="match status" value="1"/>
</dbReference>
<dbReference type="Proteomes" id="UP000190951">
    <property type="component" value="Chromosome"/>
</dbReference>
<evidence type="ECO:0000256" key="1">
    <source>
        <dbReference type="ARBA" id="ARBA00009902"/>
    </source>
</evidence>
<dbReference type="Pfam" id="PF00251">
    <property type="entry name" value="Glyco_hydro_32N"/>
    <property type="match status" value="2"/>
</dbReference>
<gene>
    <name evidence="6" type="ORF">CROST_007250</name>
</gene>
<dbReference type="InterPro" id="IPR018053">
    <property type="entry name" value="Glyco_hydro_32_AS"/>
</dbReference>
<dbReference type="PANTHER" id="PTHR42800:SF1">
    <property type="entry name" value="EXOINULINASE INUD (AFU_ORTHOLOGUE AFUA_5G00480)"/>
    <property type="match status" value="1"/>
</dbReference>
<dbReference type="Pfam" id="PF08244">
    <property type="entry name" value="Glyco_hydro_32C"/>
    <property type="match status" value="1"/>
</dbReference>
<accession>A0A1S8MCH4</accession>
<feature type="domain" description="Glycosyl hydrolase family 32 N-terminal" evidence="4">
    <location>
        <begin position="552"/>
        <end position="641"/>
    </location>
</feature>
<dbReference type="PANTHER" id="PTHR42800">
    <property type="entry name" value="EXOINULINASE INUD (AFU_ORTHOLOGUE AFUA_5G00480)"/>
    <property type="match status" value="1"/>
</dbReference>
<dbReference type="InterPro" id="IPR013189">
    <property type="entry name" value="Glyco_hydro_32_C"/>
</dbReference>
<reference evidence="6 7" key="1">
    <citation type="submission" date="2022-04" db="EMBL/GenBank/DDBJ databases">
        <title>Genome sequence of C. roseum typestrain.</title>
        <authorList>
            <person name="Poehlein A."/>
            <person name="Schoch T."/>
            <person name="Duerre P."/>
            <person name="Daniel R."/>
        </authorList>
    </citation>
    <scope>NUCLEOTIDE SEQUENCE [LARGE SCALE GENOMIC DNA]</scope>
    <source>
        <strain evidence="6 7">DSM 7320</strain>
    </source>
</reference>
<dbReference type="Gene3D" id="2.115.10.20">
    <property type="entry name" value="Glycosyl hydrolase domain, family 43"/>
    <property type="match status" value="2"/>
</dbReference>
<dbReference type="GO" id="GO:0005737">
    <property type="term" value="C:cytoplasm"/>
    <property type="evidence" value="ECO:0007669"/>
    <property type="project" value="TreeGrafter"/>
</dbReference>
<dbReference type="GO" id="GO:0004575">
    <property type="term" value="F:sucrose alpha-glucosidase activity"/>
    <property type="evidence" value="ECO:0007669"/>
    <property type="project" value="TreeGrafter"/>
</dbReference>
<proteinExistence type="inferred from homology"/>
<evidence type="ECO:0000259" key="5">
    <source>
        <dbReference type="Pfam" id="PF08244"/>
    </source>
</evidence>
<feature type="domain" description="Glycosyl hydrolase family 32 N-terminal" evidence="4">
    <location>
        <begin position="47"/>
        <end position="291"/>
    </location>
</feature>
<dbReference type="Gene3D" id="2.60.120.260">
    <property type="entry name" value="Galactose-binding domain-like"/>
    <property type="match status" value="1"/>
</dbReference>
<dbReference type="KEGG" id="crw:CROST_007250"/>
<organism evidence="6 7">
    <name type="scientific">Clostridium felsineum</name>
    <dbReference type="NCBI Taxonomy" id="36839"/>
    <lineage>
        <taxon>Bacteria</taxon>
        <taxon>Bacillati</taxon>
        <taxon>Bacillota</taxon>
        <taxon>Clostridia</taxon>
        <taxon>Eubacteriales</taxon>
        <taxon>Clostridiaceae</taxon>
        <taxon>Clostridium</taxon>
    </lineage>
</organism>
<keyword evidence="7" id="KW-1185">Reference proteome</keyword>
<feature type="domain" description="Glycosyl hydrolase family 32 C-terminal" evidence="5">
    <location>
        <begin position="645"/>
        <end position="799"/>
    </location>
</feature>
<dbReference type="InterPro" id="IPR013320">
    <property type="entry name" value="ConA-like_dom_sf"/>
</dbReference>
<evidence type="ECO:0000256" key="3">
    <source>
        <dbReference type="ARBA" id="ARBA00023295"/>
    </source>
</evidence>
<dbReference type="SMART" id="SM00640">
    <property type="entry name" value="Glyco_32"/>
    <property type="match status" value="1"/>
</dbReference>
<dbReference type="CDD" id="cd18622">
    <property type="entry name" value="GH32_Inu-like"/>
    <property type="match status" value="1"/>
</dbReference>
<dbReference type="Gene3D" id="2.60.120.560">
    <property type="entry name" value="Exo-inulinase, domain 1"/>
    <property type="match status" value="1"/>
</dbReference>
<comment type="similarity">
    <text evidence="1">Belongs to the glycosyl hydrolase 32 family.</text>
</comment>
<dbReference type="STRING" id="84029.CROST_15200"/>
<dbReference type="SUPFAM" id="SSF49899">
    <property type="entry name" value="Concanavalin A-like lectins/glucanases"/>
    <property type="match status" value="1"/>
</dbReference>
<dbReference type="InterPro" id="IPR013148">
    <property type="entry name" value="Glyco_hydro_32_N"/>
</dbReference>
<dbReference type="InterPro" id="IPR023296">
    <property type="entry name" value="Glyco_hydro_beta-prop_sf"/>
</dbReference>
<dbReference type="GO" id="GO:0005987">
    <property type="term" value="P:sucrose catabolic process"/>
    <property type="evidence" value="ECO:0007669"/>
    <property type="project" value="TreeGrafter"/>
</dbReference>
<protein>
    <submittedName>
        <fullName evidence="6">Uncharacterized protein</fullName>
    </submittedName>
</protein>
<name>A0A1S8MCH4_9CLOT</name>
<keyword evidence="3" id="KW-0326">Glycosidase</keyword>
<evidence type="ECO:0000313" key="7">
    <source>
        <dbReference type="Proteomes" id="UP000190951"/>
    </source>
</evidence>
<dbReference type="PROSITE" id="PS00609">
    <property type="entry name" value="GLYCOSYL_HYDROL_F32"/>
    <property type="match status" value="1"/>
</dbReference>
<keyword evidence="2" id="KW-0378">Hydrolase</keyword>
<dbReference type="AlphaFoldDB" id="A0A1S8MCH4"/>